<dbReference type="Gene3D" id="3.30.160.60">
    <property type="entry name" value="Classic Zinc Finger"/>
    <property type="match status" value="3"/>
</dbReference>
<dbReference type="PROSITE" id="PS00028">
    <property type="entry name" value="ZINC_FINGER_C2H2_1"/>
    <property type="match status" value="3"/>
</dbReference>
<dbReference type="InterPro" id="IPR013087">
    <property type="entry name" value="Znf_C2H2_type"/>
</dbReference>
<evidence type="ECO:0000313" key="8">
    <source>
        <dbReference type="RefSeq" id="XP_022255180.1"/>
    </source>
</evidence>
<feature type="region of interest" description="Disordered" evidence="5">
    <location>
        <begin position="451"/>
        <end position="513"/>
    </location>
</feature>
<feature type="compositionally biased region" description="Basic residues" evidence="5">
    <location>
        <begin position="455"/>
        <end position="467"/>
    </location>
</feature>
<sequence>MIMDALDILSRTVLNDHSFNQNFESYKLFFSPSVHTYDRTCQFNTETGTDSSRESPGSFCEAMPDAPDDIFNTTNFVPTEEQALYTYSTSAETVVPSTNKSEQGMYPTTSPQQTSTTQRITYRRAAPTATSPTHQGAQGQMGGWLDPEKTSDFTPFLNILSQTAVPVSSPTPPGPGLGTPSPAPSSHFSASPSPSTFETVSAPPPPSLEVMVQEHFFISPQGQELLQFDTSGEGLTMRQPPMYSSCAGPEGNVAALVAATGGIPPQSMIAQPGMELVPTSGQKYHLSSSCFNAPDYGTLTALQLGAGPSNVVPKQEPVSESGFLTGPGPGLADYNQATSKGHEILNQAYQTSPMPFKLIPVKPRKYPNRPSKTPVHERPYACPVDACDRRFSRSDELTRHIRIHTGQKPFQCRICMRSFSRSDHLTTHIRTHTGEKPFSCDMCGRRFARSDEKKRHAKVHLKQKQKRSATQNQASEGPSSTMSVSQNNPSTSAVPSSSFCTSEGVSVTTTALQ</sequence>
<organism evidence="7 8">
    <name type="scientific">Limulus polyphemus</name>
    <name type="common">Atlantic horseshoe crab</name>
    <dbReference type="NCBI Taxonomy" id="6850"/>
    <lineage>
        <taxon>Eukaryota</taxon>
        <taxon>Metazoa</taxon>
        <taxon>Ecdysozoa</taxon>
        <taxon>Arthropoda</taxon>
        <taxon>Chelicerata</taxon>
        <taxon>Merostomata</taxon>
        <taxon>Xiphosura</taxon>
        <taxon>Limulidae</taxon>
        <taxon>Limulus</taxon>
    </lineage>
</organism>
<evidence type="ECO:0000256" key="4">
    <source>
        <dbReference type="PROSITE-ProRule" id="PRU00042"/>
    </source>
</evidence>
<feature type="domain" description="C2H2-type" evidence="6">
    <location>
        <begin position="380"/>
        <end position="409"/>
    </location>
</feature>
<feature type="compositionally biased region" description="Low complexity" evidence="5">
    <location>
        <begin position="178"/>
        <end position="197"/>
    </location>
</feature>
<dbReference type="SUPFAM" id="SSF57667">
    <property type="entry name" value="beta-beta-alpha zinc fingers"/>
    <property type="match status" value="2"/>
</dbReference>
<evidence type="ECO:0000256" key="2">
    <source>
        <dbReference type="ARBA" id="ARBA00022771"/>
    </source>
</evidence>
<dbReference type="SMART" id="SM00355">
    <property type="entry name" value="ZnF_C2H2"/>
    <property type="match status" value="3"/>
</dbReference>
<keyword evidence="3" id="KW-0862">Zinc</keyword>
<keyword evidence="1" id="KW-0479">Metal-binding</keyword>
<keyword evidence="2 4" id="KW-0863">Zinc-finger</keyword>
<feature type="compositionally biased region" description="Polar residues" evidence="5">
    <location>
        <begin position="468"/>
        <end position="513"/>
    </location>
</feature>
<evidence type="ECO:0000313" key="7">
    <source>
        <dbReference type="Proteomes" id="UP000694941"/>
    </source>
</evidence>
<feature type="compositionally biased region" description="Polar residues" evidence="5">
    <location>
        <begin position="128"/>
        <end position="138"/>
    </location>
</feature>
<evidence type="ECO:0000256" key="1">
    <source>
        <dbReference type="ARBA" id="ARBA00022723"/>
    </source>
</evidence>
<dbReference type="PANTHER" id="PTHR23235">
    <property type="entry name" value="KRUEPPEL-LIKE TRANSCRIPTION FACTOR"/>
    <property type="match status" value="1"/>
</dbReference>
<feature type="region of interest" description="Disordered" evidence="5">
    <location>
        <begin position="164"/>
        <end position="205"/>
    </location>
</feature>
<keyword evidence="7" id="KW-1185">Reference proteome</keyword>
<feature type="domain" description="C2H2-type" evidence="6">
    <location>
        <begin position="410"/>
        <end position="437"/>
    </location>
</feature>
<protein>
    <submittedName>
        <fullName evidence="8">Early growth response protein 2-like</fullName>
    </submittedName>
</protein>
<dbReference type="GeneID" id="106470835"/>
<name>A0ABM1TH24_LIMPO</name>
<gene>
    <name evidence="8" type="primary">LOC106470835</name>
</gene>
<evidence type="ECO:0000259" key="6">
    <source>
        <dbReference type="PROSITE" id="PS50157"/>
    </source>
</evidence>
<evidence type="ECO:0000256" key="5">
    <source>
        <dbReference type="SAM" id="MobiDB-lite"/>
    </source>
</evidence>
<feature type="domain" description="C2H2-type" evidence="6">
    <location>
        <begin position="438"/>
        <end position="465"/>
    </location>
</feature>
<accession>A0ABM1TH24</accession>
<dbReference type="InterPro" id="IPR036236">
    <property type="entry name" value="Znf_C2H2_sf"/>
</dbReference>
<dbReference type="PANTHER" id="PTHR23235:SF60">
    <property type="entry name" value="STRIPE, ISOFORM D"/>
    <property type="match status" value="1"/>
</dbReference>
<dbReference type="PROSITE" id="PS50157">
    <property type="entry name" value="ZINC_FINGER_C2H2_2"/>
    <property type="match status" value="3"/>
</dbReference>
<evidence type="ECO:0000256" key="3">
    <source>
        <dbReference type="ARBA" id="ARBA00022833"/>
    </source>
</evidence>
<dbReference type="Pfam" id="PF00096">
    <property type="entry name" value="zf-C2H2"/>
    <property type="match status" value="2"/>
</dbReference>
<proteinExistence type="predicted"/>
<dbReference type="Proteomes" id="UP000694941">
    <property type="component" value="Unplaced"/>
</dbReference>
<feature type="region of interest" description="Disordered" evidence="5">
    <location>
        <begin position="97"/>
        <end position="146"/>
    </location>
</feature>
<feature type="compositionally biased region" description="Low complexity" evidence="5">
    <location>
        <begin position="107"/>
        <end position="118"/>
    </location>
</feature>
<reference evidence="8" key="1">
    <citation type="submission" date="2025-08" db="UniProtKB">
        <authorList>
            <consortium name="RefSeq"/>
        </authorList>
    </citation>
    <scope>IDENTIFICATION</scope>
    <source>
        <tissue evidence="8">Muscle</tissue>
    </source>
</reference>
<dbReference type="RefSeq" id="XP_022255180.1">
    <property type="nucleotide sequence ID" value="XM_022399472.1"/>
</dbReference>